<protein>
    <submittedName>
        <fullName evidence="1">Low affinity high capacity ammonium permease</fullName>
    </submittedName>
</protein>
<sequence length="276" mass="29596">MRVSVSLLTFALGLASAGSTKVGRGRTCGTVPTAEFMSITADFAAQEAKDGFTASNAMVTIDTYVHVVSSGSSPAQGNVPDRMVQDQIRVMNSDYAPHGFQFRLVDTTRTVNANWARDGNEMAMKRALRKGGYNTLNLYLLPALGQLLGYCYFPTRAQPGTETFIRDGCTIVSTSLPGGSNAPYNLGKTSTHEVGHWMGLLHTFEGGCSGSGDGVADTPAQRSASSGCPTGRDSCPGGGPDPIHNYMDYSDDRCMTEFTRGQGARMQNMWNQFRGR</sequence>
<accession>A0ACB8UPB2</accession>
<organism evidence="1">
    <name type="scientific">Ophidiomyces ophidiicola</name>
    <dbReference type="NCBI Taxonomy" id="1387563"/>
    <lineage>
        <taxon>Eukaryota</taxon>
        <taxon>Fungi</taxon>
        <taxon>Dikarya</taxon>
        <taxon>Ascomycota</taxon>
        <taxon>Pezizomycotina</taxon>
        <taxon>Eurotiomycetes</taxon>
        <taxon>Eurotiomycetidae</taxon>
        <taxon>Onygenales</taxon>
        <taxon>Onygenaceae</taxon>
        <taxon>Ophidiomyces</taxon>
    </lineage>
</organism>
<evidence type="ECO:0000313" key="1">
    <source>
        <dbReference type="EMBL" id="KAI2382202.1"/>
    </source>
</evidence>
<gene>
    <name evidence="1" type="primary">MEP1_2</name>
    <name evidence="1" type="ORF">LOY88_006236</name>
</gene>
<reference evidence="1" key="1">
    <citation type="journal article" date="2022" name="bioRxiv">
        <title>Population genetic analysis of Ophidiomyces ophidiicola, the causative agent of snake fungal disease, indicates recent introductions to the USA.</title>
        <authorList>
            <person name="Ladner J.T."/>
            <person name="Palmer J.M."/>
            <person name="Ettinger C.L."/>
            <person name="Stajich J.E."/>
            <person name="Farrell T.M."/>
            <person name="Glorioso B.M."/>
            <person name="Lawson B."/>
            <person name="Price S.J."/>
            <person name="Stengle A.G."/>
            <person name="Grear D.A."/>
            <person name="Lorch J.M."/>
        </authorList>
    </citation>
    <scope>NUCLEOTIDE SEQUENCE</scope>
    <source>
        <strain evidence="1">NWHC 24266-5</strain>
    </source>
</reference>
<dbReference type="EMBL" id="JALBCA010000138">
    <property type="protein sequence ID" value="KAI2382202.1"/>
    <property type="molecule type" value="Genomic_DNA"/>
</dbReference>
<comment type="caution">
    <text evidence="1">The sequence shown here is derived from an EMBL/GenBank/DDBJ whole genome shotgun (WGS) entry which is preliminary data.</text>
</comment>
<proteinExistence type="predicted"/>
<name>A0ACB8UPB2_9EURO</name>